<dbReference type="Proteomes" id="UP000479000">
    <property type="component" value="Unassembled WGS sequence"/>
</dbReference>
<feature type="compositionally biased region" description="Polar residues" evidence="1">
    <location>
        <begin position="121"/>
        <end position="130"/>
    </location>
</feature>
<evidence type="ECO:0000313" key="3">
    <source>
        <dbReference type="Proteomes" id="UP000479000"/>
    </source>
</evidence>
<proteinExistence type="predicted"/>
<evidence type="ECO:0000256" key="1">
    <source>
        <dbReference type="SAM" id="MobiDB-lite"/>
    </source>
</evidence>
<organism evidence="2 3">
    <name type="scientific">Nesidiocoris tenuis</name>
    <dbReference type="NCBI Taxonomy" id="355587"/>
    <lineage>
        <taxon>Eukaryota</taxon>
        <taxon>Metazoa</taxon>
        <taxon>Ecdysozoa</taxon>
        <taxon>Arthropoda</taxon>
        <taxon>Hexapoda</taxon>
        <taxon>Insecta</taxon>
        <taxon>Pterygota</taxon>
        <taxon>Neoptera</taxon>
        <taxon>Paraneoptera</taxon>
        <taxon>Hemiptera</taxon>
        <taxon>Heteroptera</taxon>
        <taxon>Panheteroptera</taxon>
        <taxon>Cimicomorpha</taxon>
        <taxon>Miridae</taxon>
        <taxon>Dicyphina</taxon>
        <taxon>Nesidiocoris</taxon>
    </lineage>
</organism>
<dbReference type="AlphaFoldDB" id="A0A6H5GUX5"/>
<gene>
    <name evidence="2" type="ORF">NTEN_LOCUS11918</name>
</gene>
<accession>A0A6H5GUX5</accession>
<feature type="region of interest" description="Disordered" evidence="1">
    <location>
        <begin position="121"/>
        <end position="157"/>
    </location>
</feature>
<dbReference type="EMBL" id="CADCXU010017656">
    <property type="protein sequence ID" value="CAB0006441.1"/>
    <property type="molecule type" value="Genomic_DNA"/>
</dbReference>
<sequence length="166" mass="18291">MASGLPGPQPHNTSRYRGTMVKMNGKGIAPYLYRPISTWRYRLPDMAAWFLCNEQITGLNLMTYPTLGEDCSSDGVRVSKNEAHAHPAKNLLEISGLSLGRRAPGRIGMPTTQQFKVLSFSPENKQQQSVHDLGTEGTTGEYLHDAHHNGNKLNYGTSLHGKLDAL</sequence>
<reference evidence="2 3" key="1">
    <citation type="submission" date="2020-02" db="EMBL/GenBank/DDBJ databases">
        <authorList>
            <person name="Ferguson B K."/>
        </authorList>
    </citation>
    <scope>NUCLEOTIDE SEQUENCE [LARGE SCALE GENOMIC DNA]</scope>
</reference>
<evidence type="ECO:0000313" key="2">
    <source>
        <dbReference type="EMBL" id="CAB0006441.1"/>
    </source>
</evidence>
<name>A0A6H5GUX5_9HEMI</name>
<protein>
    <submittedName>
        <fullName evidence="2">Uncharacterized protein</fullName>
    </submittedName>
</protein>
<keyword evidence="3" id="KW-1185">Reference proteome</keyword>